<evidence type="ECO:0000256" key="2">
    <source>
        <dbReference type="ARBA" id="ARBA00010566"/>
    </source>
</evidence>
<sequence>MSAAQPPRTRIARHTVDAVYVRDLDLVRELIGKVSFTEMIVLQLTGKRPTPLQTRVLDAVLVTLMEHGFTPSSIVTRLIYDSTPEAMQSAVAAGLLGVGGTFIGTMEGAAALLDDIVQSPDMQEAARAVAQQHAQAKRPMPGFGHPFHKPDDPRAAPLLELARAEGAAGRHIEALTLLAAEVDRAYGRHLTINVTGAVAAVLGEIGVPAQIMRGLAVVSRAAGLVGHIHEEQQRPSARYMWDPVAKNIPYETNPT</sequence>
<evidence type="ECO:0000313" key="6">
    <source>
        <dbReference type="Proteomes" id="UP000500826"/>
    </source>
</evidence>
<dbReference type="Gene3D" id="1.10.230.10">
    <property type="entry name" value="Cytochrome P450-Terp, domain 2"/>
    <property type="match status" value="1"/>
</dbReference>
<organism evidence="5 6">
    <name type="scientific">Ramlibacter terrae</name>
    <dbReference type="NCBI Taxonomy" id="2732511"/>
    <lineage>
        <taxon>Bacteria</taxon>
        <taxon>Pseudomonadati</taxon>
        <taxon>Pseudomonadota</taxon>
        <taxon>Betaproteobacteria</taxon>
        <taxon>Burkholderiales</taxon>
        <taxon>Comamonadaceae</taxon>
        <taxon>Ramlibacter</taxon>
    </lineage>
</organism>
<evidence type="ECO:0000256" key="4">
    <source>
        <dbReference type="ARBA" id="ARBA00022679"/>
    </source>
</evidence>
<dbReference type="Pfam" id="PF00285">
    <property type="entry name" value="Citrate_synt"/>
    <property type="match status" value="1"/>
</dbReference>
<dbReference type="EC" id="2.3.3.16" evidence="3"/>
<dbReference type="GO" id="GO:0016829">
    <property type="term" value="F:lyase activity"/>
    <property type="evidence" value="ECO:0007669"/>
    <property type="project" value="UniProtKB-KW"/>
</dbReference>
<comment type="similarity">
    <text evidence="2">Belongs to the citrate synthase family.</text>
</comment>
<comment type="pathway">
    <text evidence="1">Carbohydrate metabolism; tricarboxylic acid cycle; isocitrate from oxaloacetate: step 1/2.</text>
</comment>
<dbReference type="Proteomes" id="UP000500826">
    <property type="component" value="Chromosome"/>
</dbReference>
<dbReference type="InterPro" id="IPR002020">
    <property type="entry name" value="Citrate_synthase"/>
</dbReference>
<keyword evidence="6" id="KW-1185">Reference proteome</keyword>
<dbReference type="InterPro" id="IPR016143">
    <property type="entry name" value="Citrate_synth-like_sm_a-sub"/>
</dbReference>
<dbReference type="InterPro" id="IPR016142">
    <property type="entry name" value="Citrate_synth-like_lrg_a-sub"/>
</dbReference>
<evidence type="ECO:0000313" key="5">
    <source>
        <dbReference type="EMBL" id="QJW83327.1"/>
    </source>
</evidence>
<keyword evidence="5" id="KW-0456">Lyase</keyword>
<dbReference type="PANTHER" id="PTHR11739:SF4">
    <property type="entry name" value="CITRATE SYNTHASE, PEROXISOMAL"/>
    <property type="match status" value="1"/>
</dbReference>
<protein>
    <recommendedName>
        <fullName evidence="3">citrate synthase (unknown stereospecificity)</fullName>
        <ecNumber evidence="3">2.3.3.16</ecNumber>
    </recommendedName>
</protein>
<keyword evidence="4" id="KW-0808">Transferase</keyword>
<dbReference type="PRINTS" id="PR00143">
    <property type="entry name" value="CITRTSNTHASE"/>
</dbReference>
<gene>
    <name evidence="5" type="ORF">HK414_01110</name>
</gene>
<evidence type="ECO:0000256" key="3">
    <source>
        <dbReference type="ARBA" id="ARBA00012972"/>
    </source>
</evidence>
<dbReference type="Gene3D" id="1.10.580.10">
    <property type="entry name" value="Citrate Synthase, domain 1"/>
    <property type="match status" value="1"/>
</dbReference>
<name>A0ABX6P167_9BURK</name>
<dbReference type="SUPFAM" id="SSF48256">
    <property type="entry name" value="Citrate synthase"/>
    <property type="match status" value="1"/>
</dbReference>
<dbReference type="CDD" id="cd06100">
    <property type="entry name" value="CCL_ACL-C"/>
    <property type="match status" value="1"/>
</dbReference>
<dbReference type="NCBIfam" id="NF004868">
    <property type="entry name" value="PRK06224.1-5"/>
    <property type="match status" value="1"/>
</dbReference>
<evidence type="ECO:0000256" key="1">
    <source>
        <dbReference type="ARBA" id="ARBA00004751"/>
    </source>
</evidence>
<dbReference type="InterPro" id="IPR036969">
    <property type="entry name" value="Citrate_synthase_sf"/>
</dbReference>
<dbReference type="PANTHER" id="PTHR11739">
    <property type="entry name" value="CITRATE SYNTHASE"/>
    <property type="match status" value="1"/>
</dbReference>
<accession>A0ABX6P167</accession>
<proteinExistence type="inferred from homology"/>
<reference evidence="5 6" key="1">
    <citation type="submission" date="2020-05" db="EMBL/GenBank/DDBJ databases">
        <title>Ramlibacter rhizophilus sp. nov., isolated from rhizosphere soil of national flower Mugunghwa from South Korea.</title>
        <authorList>
            <person name="Zheng-Fei Y."/>
            <person name="Huan T."/>
        </authorList>
    </citation>
    <scope>NUCLEOTIDE SEQUENCE [LARGE SCALE GENOMIC DNA]</scope>
    <source>
        <strain evidence="5 6">H242</strain>
    </source>
</reference>
<dbReference type="EMBL" id="CP053418">
    <property type="protein sequence ID" value="QJW83327.1"/>
    <property type="molecule type" value="Genomic_DNA"/>
</dbReference>